<dbReference type="InterPro" id="IPR032466">
    <property type="entry name" value="Metal_Hydrolase"/>
</dbReference>
<evidence type="ECO:0000313" key="13">
    <source>
        <dbReference type="Proteomes" id="UP001143463"/>
    </source>
</evidence>
<gene>
    <name evidence="12" type="ORF">GCM10017577_66810</name>
</gene>
<evidence type="ECO:0000256" key="8">
    <source>
        <dbReference type="ARBA" id="ARBA00022833"/>
    </source>
</evidence>
<organism evidence="12 13">
    <name type="scientific">Pseudonocardia halophobica</name>
    <dbReference type="NCBI Taxonomy" id="29401"/>
    <lineage>
        <taxon>Bacteria</taxon>
        <taxon>Bacillati</taxon>
        <taxon>Actinomycetota</taxon>
        <taxon>Actinomycetes</taxon>
        <taxon>Pseudonocardiales</taxon>
        <taxon>Pseudonocardiaceae</taxon>
        <taxon>Pseudonocardia</taxon>
    </lineage>
</organism>
<dbReference type="EC" id="4.1.1.45" evidence="4"/>
<dbReference type="EMBL" id="BSFQ01000048">
    <property type="protein sequence ID" value="GLL15530.1"/>
    <property type="molecule type" value="Genomic_DNA"/>
</dbReference>
<reference evidence="12" key="1">
    <citation type="journal article" date="2014" name="Int. J. Syst. Evol. Microbiol.">
        <title>Complete genome sequence of Corynebacterium casei LMG S-19264T (=DSM 44701T), isolated from a smear-ripened cheese.</title>
        <authorList>
            <consortium name="US DOE Joint Genome Institute (JGI-PGF)"/>
            <person name="Walter F."/>
            <person name="Albersmeier A."/>
            <person name="Kalinowski J."/>
            <person name="Ruckert C."/>
        </authorList>
    </citation>
    <scope>NUCLEOTIDE SEQUENCE</scope>
    <source>
        <strain evidence="12">VKM Ac-1069</strain>
    </source>
</reference>
<dbReference type="RefSeq" id="WP_037052840.1">
    <property type="nucleotide sequence ID" value="NZ_BAAAUZ010000062.1"/>
</dbReference>
<reference evidence="12" key="2">
    <citation type="submission" date="2023-01" db="EMBL/GenBank/DDBJ databases">
        <authorList>
            <person name="Sun Q."/>
            <person name="Evtushenko L."/>
        </authorList>
    </citation>
    <scope>NUCLEOTIDE SEQUENCE</scope>
    <source>
        <strain evidence="12">VKM Ac-1069</strain>
    </source>
</reference>
<dbReference type="PANTHER" id="PTHR21240:SF27">
    <property type="entry name" value="2-AMINO-3-CARBOXYMUCONATE-6-SEMIALDEHYDE DECARBOXYLASE"/>
    <property type="match status" value="1"/>
</dbReference>
<dbReference type="InterPro" id="IPR006680">
    <property type="entry name" value="Amidohydro-rel"/>
</dbReference>
<comment type="similarity">
    <text evidence="2">Belongs to the metallo-dependent hydrolases superfamily. ACMSD family.</text>
</comment>
<dbReference type="AlphaFoldDB" id="A0A9W6UBW0"/>
<keyword evidence="6" id="KW-0479">Metal-binding</keyword>
<dbReference type="PANTHER" id="PTHR21240">
    <property type="entry name" value="2-AMINO-3-CARBOXYLMUCONATE-6-SEMIALDEHYDE DECARBOXYLASE"/>
    <property type="match status" value="1"/>
</dbReference>
<keyword evidence="7" id="KW-0210">Decarboxylase</keyword>
<evidence type="ECO:0000256" key="3">
    <source>
        <dbReference type="ARBA" id="ARBA00011245"/>
    </source>
</evidence>
<feature type="domain" description="Amidohydrolase-related" evidence="11">
    <location>
        <begin position="7"/>
        <end position="295"/>
    </location>
</feature>
<dbReference type="GO" id="GO:0005829">
    <property type="term" value="C:cytosol"/>
    <property type="evidence" value="ECO:0007669"/>
    <property type="project" value="TreeGrafter"/>
</dbReference>
<dbReference type="Pfam" id="PF04909">
    <property type="entry name" value="Amidohydro_2"/>
    <property type="match status" value="1"/>
</dbReference>
<comment type="caution">
    <text evidence="12">The sequence shown here is derived from an EMBL/GenBank/DDBJ whole genome shotgun (WGS) entry which is preliminary data.</text>
</comment>
<keyword evidence="8" id="KW-0862">Zinc</keyword>
<dbReference type="GO" id="GO:0046872">
    <property type="term" value="F:metal ion binding"/>
    <property type="evidence" value="ECO:0007669"/>
    <property type="project" value="UniProtKB-KW"/>
</dbReference>
<evidence type="ECO:0000313" key="12">
    <source>
        <dbReference type="EMBL" id="GLL15530.1"/>
    </source>
</evidence>
<accession>A0A9W6UBW0</accession>
<comment type="pathway">
    <text evidence="1">Secondary metabolite metabolism; quinolate metabolism.</text>
</comment>
<protein>
    <recommendedName>
        <fullName evidence="5">2-amino-3-carboxymuconate-6-semialdehyde decarboxylase</fullName>
        <ecNumber evidence="4">4.1.1.45</ecNumber>
    </recommendedName>
    <alternativeName>
        <fullName evidence="10">Picolinate carboxylase</fullName>
    </alternativeName>
</protein>
<evidence type="ECO:0000256" key="7">
    <source>
        <dbReference type="ARBA" id="ARBA00022793"/>
    </source>
</evidence>
<keyword evidence="9" id="KW-0456">Lyase</keyword>
<evidence type="ECO:0000256" key="4">
    <source>
        <dbReference type="ARBA" id="ARBA00012365"/>
    </source>
</evidence>
<evidence type="ECO:0000256" key="2">
    <source>
        <dbReference type="ARBA" id="ARBA00005871"/>
    </source>
</evidence>
<dbReference type="InterPro" id="IPR032465">
    <property type="entry name" value="ACMSD"/>
</dbReference>
<name>A0A9W6UBW0_9PSEU</name>
<dbReference type="GO" id="GO:0001760">
    <property type="term" value="F:aminocarboxymuconate-semialdehyde decarboxylase activity"/>
    <property type="evidence" value="ECO:0007669"/>
    <property type="project" value="UniProtKB-EC"/>
</dbReference>
<evidence type="ECO:0000256" key="9">
    <source>
        <dbReference type="ARBA" id="ARBA00023239"/>
    </source>
</evidence>
<dbReference type="SUPFAM" id="SSF51556">
    <property type="entry name" value="Metallo-dependent hydrolases"/>
    <property type="match status" value="1"/>
</dbReference>
<evidence type="ECO:0000256" key="10">
    <source>
        <dbReference type="ARBA" id="ARBA00031120"/>
    </source>
</evidence>
<evidence type="ECO:0000256" key="5">
    <source>
        <dbReference type="ARBA" id="ARBA00021214"/>
    </source>
</evidence>
<dbReference type="GO" id="GO:0019748">
    <property type="term" value="P:secondary metabolic process"/>
    <property type="evidence" value="ECO:0007669"/>
    <property type="project" value="TreeGrafter"/>
</dbReference>
<dbReference type="Gene3D" id="3.20.20.140">
    <property type="entry name" value="Metal-dependent hydrolases"/>
    <property type="match status" value="1"/>
</dbReference>
<dbReference type="Proteomes" id="UP001143463">
    <property type="component" value="Unassembled WGS sequence"/>
</dbReference>
<proteinExistence type="inferred from homology"/>
<dbReference type="GO" id="GO:0016787">
    <property type="term" value="F:hydrolase activity"/>
    <property type="evidence" value="ECO:0007669"/>
    <property type="project" value="InterPro"/>
</dbReference>
<keyword evidence="13" id="KW-1185">Reference proteome</keyword>
<evidence type="ECO:0000259" key="11">
    <source>
        <dbReference type="Pfam" id="PF04909"/>
    </source>
</evidence>
<comment type="subunit">
    <text evidence="3">Monomer.</text>
</comment>
<evidence type="ECO:0000256" key="6">
    <source>
        <dbReference type="ARBA" id="ARBA00022723"/>
    </source>
</evidence>
<evidence type="ECO:0000256" key="1">
    <source>
        <dbReference type="ARBA" id="ARBA00005079"/>
    </source>
</evidence>
<sequence>MSEPTAVDVHAHHFSLGACPGTGAGAPALVDDGDGRGRILRDGEVFRVVTDTLWRTAPRLAEMDRAGVSHQVVSPVPVAMEYAAEPAAPAAYAAWTNDGIADVCAEAGGRLYGLGCLPTAEPGVALAELYRCLRLGLRGLEVGTRIGALELDDPELEPLWAACEDADLAVFVHPLDGGRGVVRRTGQPYDLGLGMLTDTAIAATGLIFGGVLERHPGLRVALAHGGGAFAWAYPRLRVAASRGADPGAVQRWDAAASRLFVDTLVFDDEHLRLLVHRFGADRLVIGSDLPFFPDQLAESVCAVRRSSGNALPAGTDLAALAANAEMFLGLRRSA</sequence>